<dbReference type="PANTHER" id="PTHR40624:SF1">
    <property type="entry name" value="BIOSYNTHESIS MONOOXYGENASE, PUTATIVE (AFU_ORTHOLOGUE AFUA_1G12025)-RELATED"/>
    <property type="match status" value="1"/>
</dbReference>
<dbReference type="Proteomes" id="UP000240883">
    <property type="component" value="Unassembled WGS sequence"/>
</dbReference>
<dbReference type="PROSITE" id="PS51725">
    <property type="entry name" value="ABM"/>
    <property type="match status" value="1"/>
</dbReference>
<dbReference type="EMBL" id="KZ678135">
    <property type="protein sequence ID" value="PSN67543.1"/>
    <property type="molecule type" value="Genomic_DNA"/>
</dbReference>
<sequence>MSTSIYLTAVMYPAPGKAEEIKSRLNTMIPTVHDTEPTTLQYEIYTSKTPEGDDVVIAHETYANQAAIDSHSQTDLLKDFQKFMAEEGTFKQPPLIYFAEKYGGFRR</sequence>
<dbReference type="Gene3D" id="3.30.70.100">
    <property type="match status" value="1"/>
</dbReference>
<keyword evidence="3" id="KW-1185">Reference proteome</keyword>
<dbReference type="Pfam" id="PF03992">
    <property type="entry name" value="ABM"/>
    <property type="match status" value="1"/>
</dbReference>
<evidence type="ECO:0000313" key="2">
    <source>
        <dbReference type="EMBL" id="PSN67543.1"/>
    </source>
</evidence>
<name>A0A2T2NQ63_CORCC</name>
<reference evidence="2 3" key="1">
    <citation type="journal article" date="2018" name="Front. Microbiol.">
        <title>Genome-Wide Analysis of Corynespora cassiicola Leaf Fall Disease Putative Effectors.</title>
        <authorList>
            <person name="Lopez D."/>
            <person name="Ribeiro S."/>
            <person name="Label P."/>
            <person name="Fumanal B."/>
            <person name="Venisse J.S."/>
            <person name="Kohler A."/>
            <person name="de Oliveira R.R."/>
            <person name="Labutti K."/>
            <person name="Lipzen A."/>
            <person name="Lail K."/>
            <person name="Bauer D."/>
            <person name="Ohm R.A."/>
            <person name="Barry K.W."/>
            <person name="Spatafora J."/>
            <person name="Grigoriev I.V."/>
            <person name="Martin F.M."/>
            <person name="Pujade-Renaud V."/>
        </authorList>
    </citation>
    <scope>NUCLEOTIDE SEQUENCE [LARGE SCALE GENOMIC DNA]</scope>
    <source>
        <strain evidence="2 3">Philippines</strain>
    </source>
</reference>
<dbReference type="SUPFAM" id="SSF54909">
    <property type="entry name" value="Dimeric alpha+beta barrel"/>
    <property type="match status" value="1"/>
</dbReference>
<organism evidence="2 3">
    <name type="scientific">Corynespora cassiicola Philippines</name>
    <dbReference type="NCBI Taxonomy" id="1448308"/>
    <lineage>
        <taxon>Eukaryota</taxon>
        <taxon>Fungi</taxon>
        <taxon>Dikarya</taxon>
        <taxon>Ascomycota</taxon>
        <taxon>Pezizomycotina</taxon>
        <taxon>Dothideomycetes</taxon>
        <taxon>Pleosporomycetidae</taxon>
        <taxon>Pleosporales</taxon>
        <taxon>Corynesporascaceae</taxon>
        <taxon>Corynespora</taxon>
    </lineage>
</organism>
<dbReference type="InterPro" id="IPR011008">
    <property type="entry name" value="Dimeric_a/b-barrel"/>
</dbReference>
<evidence type="ECO:0000259" key="1">
    <source>
        <dbReference type="PROSITE" id="PS51725"/>
    </source>
</evidence>
<protein>
    <recommendedName>
        <fullName evidence="1">ABM domain-containing protein</fullName>
    </recommendedName>
</protein>
<feature type="domain" description="ABM" evidence="1">
    <location>
        <begin position="5"/>
        <end position="98"/>
    </location>
</feature>
<dbReference type="OrthoDB" id="10011777at2759"/>
<gene>
    <name evidence="2" type="ORF">BS50DRAFT_677066</name>
</gene>
<proteinExistence type="predicted"/>
<evidence type="ECO:0000313" key="3">
    <source>
        <dbReference type="Proteomes" id="UP000240883"/>
    </source>
</evidence>
<dbReference type="InterPro" id="IPR007138">
    <property type="entry name" value="ABM_dom"/>
</dbReference>
<accession>A0A2T2NQ63</accession>
<dbReference type="AlphaFoldDB" id="A0A2T2NQ63"/>
<dbReference type="PANTHER" id="PTHR40624">
    <property type="entry name" value="BIOSYNTHESIS MONOOXYGENASE, PUTATIVE (AFU_ORTHOLOGUE AFUA_1G12025)-RELATED"/>
    <property type="match status" value="1"/>
</dbReference>